<dbReference type="PANTHER" id="PTHR31451">
    <property type="match status" value="1"/>
</dbReference>
<evidence type="ECO:0000256" key="4">
    <source>
        <dbReference type="ARBA" id="ARBA00012706"/>
    </source>
</evidence>
<evidence type="ECO:0000259" key="10">
    <source>
        <dbReference type="Pfam" id="PF26410"/>
    </source>
</evidence>
<dbReference type="InterPro" id="IPR017853">
    <property type="entry name" value="GH"/>
</dbReference>
<evidence type="ECO:0000256" key="6">
    <source>
        <dbReference type="ARBA" id="ARBA00022729"/>
    </source>
</evidence>
<evidence type="ECO:0000256" key="2">
    <source>
        <dbReference type="ARBA" id="ARBA00004613"/>
    </source>
</evidence>
<evidence type="ECO:0000256" key="8">
    <source>
        <dbReference type="ARBA" id="ARBA00023295"/>
    </source>
</evidence>
<evidence type="ECO:0000313" key="12">
    <source>
        <dbReference type="Proteomes" id="UP001244341"/>
    </source>
</evidence>
<evidence type="ECO:0000313" key="11">
    <source>
        <dbReference type="EMBL" id="WIA20181.1"/>
    </source>
</evidence>
<proteinExistence type="inferred from homology"/>
<keyword evidence="5" id="KW-0964">Secreted</keyword>
<evidence type="ECO:0000256" key="3">
    <source>
        <dbReference type="ARBA" id="ARBA00005641"/>
    </source>
</evidence>
<dbReference type="SUPFAM" id="SSF51445">
    <property type="entry name" value="(Trans)glycosidases"/>
    <property type="match status" value="1"/>
</dbReference>
<organism evidence="11 12">
    <name type="scientific">Tetradesmus obliquus</name>
    <name type="common">Green alga</name>
    <name type="synonym">Acutodesmus obliquus</name>
    <dbReference type="NCBI Taxonomy" id="3088"/>
    <lineage>
        <taxon>Eukaryota</taxon>
        <taxon>Viridiplantae</taxon>
        <taxon>Chlorophyta</taxon>
        <taxon>core chlorophytes</taxon>
        <taxon>Chlorophyceae</taxon>
        <taxon>CS clade</taxon>
        <taxon>Sphaeropleales</taxon>
        <taxon>Scenedesmaceae</taxon>
        <taxon>Tetradesmus</taxon>
    </lineage>
</organism>
<protein>
    <recommendedName>
        <fullName evidence="4">mannan endo-1,4-beta-mannosidase</fullName>
        <ecNumber evidence="4">3.2.1.78</ecNumber>
    </recommendedName>
</protein>
<comment type="similarity">
    <text evidence="3">Belongs to the glycosyl hydrolase 5 (cellulase A) family.</text>
</comment>
<keyword evidence="8" id="KW-0326">Glycosidase</keyword>
<reference evidence="11 12" key="1">
    <citation type="submission" date="2023-05" db="EMBL/GenBank/DDBJ databases">
        <title>A 100% complete, gapless, phased diploid assembly of the Scenedesmus obliquus UTEX 3031 genome.</title>
        <authorList>
            <person name="Biondi T.C."/>
            <person name="Hanschen E.R."/>
            <person name="Kwon T."/>
            <person name="Eng W."/>
            <person name="Kruse C.P.S."/>
            <person name="Koehler S.I."/>
            <person name="Kunde Y."/>
            <person name="Gleasner C.D."/>
            <person name="You Mak K.T."/>
            <person name="Polle J."/>
            <person name="Hovde B.T."/>
            <person name="Starkenburg S.R."/>
        </authorList>
    </citation>
    <scope>NUCLEOTIDE SEQUENCE [LARGE SCALE GENOMIC DNA]</scope>
    <source>
        <strain evidence="11 12">DOE0152z</strain>
    </source>
</reference>
<keyword evidence="6" id="KW-0732">Signal</keyword>
<feature type="region of interest" description="Disordered" evidence="9">
    <location>
        <begin position="446"/>
        <end position="471"/>
    </location>
</feature>
<gene>
    <name evidence="11" type="ORF">OEZ85_006029</name>
</gene>
<name>A0ABY8UIH1_TETOB</name>
<keyword evidence="12" id="KW-1185">Reference proteome</keyword>
<dbReference type="EMBL" id="CP126218">
    <property type="protein sequence ID" value="WIA20181.1"/>
    <property type="molecule type" value="Genomic_DNA"/>
</dbReference>
<dbReference type="PANTHER" id="PTHR31451:SF39">
    <property type="entry name" value="MANNAN ENDO-1,4-BETA-MANNOSIDASE 1"/>
    <property type="match status" value="1"/>
</dbReference>
<evidence type="ECO:0000256" key="7">
    <source>
        <dbReference type="ARBA" id="ARBA00022801"/>
    </source>
</evidence>
<evidence type="ECO:0000256" key="1">
    <source>
        <dbReference type="ARBA" id="ARBA00001678"/>
    </source>
</evidence>
<evidence type="ECO:0000256" key="5">
    <source>
        <dbReference type="ARBA" id="ARBA00022525"/>
    </source>
</evidence>
<dbReference type="EC" id="3.2.1.78" evidence="4"/>
<evidence type="ECO:0000256" key="9">
    <source>
        <dbReference type="SAM" id="MobiDB-lite"/>
    </source>
</evidence>
<feature type="domain" description="Glycoside hydrolase family 5" evidence="10">
    <location>
        <begin position="20"/>
        <end position="368"/>
    </location>
</feature>
<dbReference type="Pfam" id="PF26410">
    <property type="entry name" value="GH5_mannosidase"/>
    <property type="match status" value="1"/>
</dbReference>
<dbReference type="InterPro" id="IPR045053">
    <property type="entry name" value="MAN-like"/>
</dbReference>
<comment type="catalytic activity">
    <reaction evidence="1">
        <text>Random hydrolysis of (1-&gt;4)-beta-D-mannosidic linkages in mannans, galactomannans and glucomannans.</text>
        <dbReference type="EC" id="3.2.1.78"/>
    </reaction>
</comment>
<dbReference type="InterPro" id="IPR001547">
    <property type="entry name" value="Glyco_hydro_5"/>
</dbReference>
<accession>A0ABY8UIH1</accession>
<comment type="subcellular location">
    <subcellularLocation>
        <location evidence="2">Secreted</location>
    </subcellularLocation>
</comment>
<dbReference type="Gene3D" id="3.20.20.80">
    <property type="entry name" value="Glycosidases"/>
    <property type="match status" value="1"/>
</dbReference>
<keyword evidence="7" id="KW-0378">Hydrolase</keyword>
<sequence>MAANTSGSHTQDAAAAAARGFVVRNGSRLFHNGKPFYYVGANAYWFIDFYTLSWGREQIDEFLDAAQALGLQVIRTWMFNDALPKAAATYDARQLAGLDYIMWSCKTRGIMLLLTLGNLWNAYKGPEDFLAMATGTAEGKDILDFYRDPATRSLFKLHIWGLISRVNPLTGLAPKDDPNIFGWSLLNEPRCPGCNEPYQQAIHQDWLSDMASFLRAADPLHLIGAATEGFFVEDRRTLLHWHNPGPGAQCDGEDWFSISTIPQLDYTSIHVYERHMELLPKPSGSQGDWPNWIHCGWSCYVNWFKNYVQLHTYLSETVLNKPMIIEEFGLTWFKKTLDQQRVLFKVTFDMLEESAQSGGALAGAMFWNAAHNNTIDSDGYNLVDQLDPFRRAGWREACAVEAAKTWRPYRLFNLTDNITTAPKYVKVLESGDVVGVISDATAKLNRLRQQSPAAQQPPPPPPEVVSQSGRK</sequence>
<dbReference type="Proteomes" id="UP001244341">
    <property type="component" value="Chromosome 11b"/>
</dbReference>